<evidence type="ECO:0000256" key="1">
    <source>
        <dbReference type="SAM" id="MobiDB-lite"/>
    </source>
</evidence>
<dbReference type="EMBL" id="ML739443">
    <property type="protein sequence ID" value="KAE8348580.1"/>
    <property type="molecule type" value="Genomic_DNA"/>
</dbReference>
<evidence type="ECO:0000313" key="2">
    <source>
        <dbReference type="EMBL" id="KAE8348580.1"/>
    </source>
</evidence>
<sequence length="134" mass="14008">MGKLSETRATCCPSAYSCPRSGGPWYSDHPCTHTGTGLETWTYTSMSDGWTWHTGTTTAVRDVNAYGISIRWQAVDFASTPFTASASPTSTMTATSSTPSPSSPVSSSSGLSLRTQAGIGVSCAVAFLTLFFVG</sequence>
<dbReference type="OrthoDB" id="4499456at2759"/>
<feature type="region of interest" description="Disordered" evidence="1">
    <location>
        <begin position="85"/>
        <end position="109"/>
    </location>
</feature>
<evidence type="ECO:0000313" key="3">
    <source>
        <dbReference type="Proteomes" id="UP000327118"/>
    </source>
</evidence>
<gene>
    <name evidence="2" type="ORF">BDV28DRAFT_143157</name>
</gene>
<protein>
    <submittedName>
        <fullName evidence="2">Uncharacterized protein</fullName>
    </submittedName>
</protein>
<accession>A0A5N6YY37</accession>
<keyword evidence="3" id="KW-1185">Reference proteome</keyword>
<dbReference type="Proteomes" id="UP000327118">
    <property type="component" value="Unassembled WGS sequence"/>
</dbReference>
<organism evidence="2 3">
    <name type="scientific">Aspergillus coremiiformis</name>
    <dbReference type="NCBI Taxonomy" id="138285"/>
    <lineage>
        <taxon>Eukaryota</taxon>
        <taxon>Fungi</taxon>
        <taxon>Dikarya</taxon>
        <taxon>Ascomycota</taxon>
        <taxon>Pezizomycotina</taxon>
        <taxon>Eurotiomycetes</taxon>
        <taxon>Eurotiomycetidae</taxon>
        <taxon>Eurotiales</taxon>
        <taxon>Aspergillaceae</taxon>
        <taxon>Aspergillus</taxon>
        <taxon>Aspergillus subgen. Circumdati</taxon>
    </lineage>
</organism>
<proteinExistence type="predicted"/>
<reference evidence="3" key="1">
    <citation type="submission" date="2019-04" db="EMBL/GenBank/DDBJ databases">
        <title>Friends and foes A comparative genomics studyof 23 Aspergillus species from section Flavi.</title>
        <authorList>
            <consortium name="DOE Joint Genome Institute"/>
            <person name="Kjaerbolling I."/>
            <person name="Vesth T."/>
            <person name="Frisvad J.C."/>
            <person name="Nybo J.L."/>
            <person name="Theobald S."/>
            <person name="Kildgaard S."/>
            <person name="Isbrandt T."/>
            <person name="Kuo A."/>
            <person name="Sato A."/>
            <person name="Lyhne E.K."/>
            <person name="Kogle M.E."/>
            <person name="Wiebenga A."/>
            <person name="Kun R.S."/>
            <person name="Lubbers R.J."/>
            <person name="Makela M.R."/>
            <person name="Barry K."/>
            <person name="Chovatia M."/>
            <person name="Clum A."/>
            <person name="Daum C."/>
            <person name="Haridas S."/>
            <person name="He G."/>
            <person name="LaButti K."/>
            <person name="Lipzen A."/>
            <person name="Mondo S."/>
            <person name="Riley R."/>
            <person name="Salamov A."/>
            <person name="Simmons B.A."/>
            <person name="Magnuson J.K."/>
            <person name="Henrissat B."/>
            <person name="Mortensen U.H."/>
            <person name="Larsen T.O."/>
            <person name="Devries R.P."/>
            <person name="Grigoriev I.V."/>
            <person name="Machida M."/>
            <person name="Baker S.E."/>
            <person name="Andersen M.R."/>
        </authorList>
    </citation>
    <scope>NUCLEOTIDE SEQUENCE [LARGE SCALE GENOMIC DNA]</scope>
    <source>
        <strain evidence="3">CBS 553.77</strain>
    </source>
</reference>
<name>A0A5N6YY37_9EURO</name>
<dbReference type="AlphaFoldDB" id="A0A5N6YY37"/>